<sequence length="107" mass="13062">MTNFFVVPNLLSTLWKERDGHYYCIKRRGRWKLYRILSSERQRLQQQCGGNRNRVRADIHGFRWIRPCRETNLKKTMPKNYSHGWPEFVAREEVFLGRDRVSCQMTR</sequence>
<keyword evidence="2" id="KW-1185">Reference proteome</keyword>
<dbReference type="AlphaFoldDB" id="A0AAV4U5S3"/>
<accession>A0AAV4U5S3</accession>
<organism evidence="1 2">
    <name type="scientific">Caerostris extrusa</name>
    <name type="common">Bark spider</name>
    <name type="synonym">Caerostris bankana</name>
    <dbReference type="NCBI Taxonomy" id="172846"/>
    <lineage>
        <taxon>Eukaryota</taxon>
        <taxon>Metazoa</taxon>
        <taxon>Ecdysozoa</taxon>
        <taxon>Arthropoda</taxon>
        <taxon>Chelicerata</taxon>
        <taxon>Arachnida</taxon>
        <taxon>Araneae</taxon>
        <taxon>Araneomorphae</taxon>
        <taxon>Entelegynae</taxon>
        <taxon>Araneoidea</taxon>
        <taxon>Araneidae</taxon>
        <taxon>Caerostris</taxon>
    </lineage>
</organism>
<reference evidence="1 2" key="1">
    <citation type="submission" date="2021-06" db="EMBL/GenBank/DDBJ databases">
        <title>Caerostris extrusa draft genome.</title>
        <authorList>
            <person name="Kono N."/>
            <person name="Arakawa K."/>
        </authorList>
    </citation>
    <scope>NUCLEOTIDE SEQUENCE [LARGE SCALE GENOMIC DNA]</scope>
</reference>
<dbReference type="EMBL" id="BPLR01012324">
    <property type="protein sequence ID" value="GIY53102.1"/>
    <property type="molecule type" value="Genomic_DNA"/>
</dbReference>
<protein>
    <submittedName>
        <fullName evidence="1">Uncharacterized protein</fullName>
    </submittedName>
</protein>
<name>A0AAV4U5S3_CAEEX</name>
<comment type="caution">
    <text evidence="1">The sequence shown here is derived from an EMBL/GenBank/DDBJ whole genome shotgun (WGS) entry which is preliminary data.</text>
</comment>
<evidence type="ECO:0000313" key="2">
    <source>
        <dbReference type="Proteomes" id="UP001054945"/>
    </source>
</evidence>
<dbReference type="Proteomes" id="UP001054945">
    <property type="component" value="Unassembled WGS sequence"/>
</dbReference>
<proteinExistence type="predicted"/>
<gene>
    <name evidence="1" type="ORF">CEXT_487051</name>
</gene>
<evidence type="ECO:0000313" key="1">
    <source>
        <dbReference type="EMBL" id="GIY53102.1"/>
    </source>
</evidence>